<dbReference type="EMBL" id="LSBA01000023">
    <property type="protein sequence ID" value="KXZ17161.1"/>
    <property type="molecule type" value="Genomic_DNA"/>
</dbReference>
<dbReference type="Gene3D" id="3.40.50.12580">
    <property type="match status" value="1"/>
</dbReference>
<reference evidence="8" key="1">
    <citation type="submission" date="2016-02" db="EMBL/GenBank/DDBJ databases">
        <authorList>
            <person name="Dunlap C."/>
        </authorList>
    </citation>
    <scope>NUCLEOTIDE SEQUENCE [LARGE SCALE GENOMIC DNA]</scope>
    <source>
        <strain evidence="8">NRRL B-41092</strain>
    </source>
</reference>
<dbReference type="SUPFAM" id="SSF53756">
    <property type="entry name" value="UDP-Glycosyltransferase/glycogen phosphorylase"/>
    <property type="match status" value="1"/>
</dbReference>
<keyword evidence="8" id="KW-1185">Reference proteome</keyword>
<keyword evidence="3" id="KW-1003">Cell membrane</keyword>
<evidence type="ECO:0000256" key="1">
    <source>
        <dbReference type="ARBA" id="ARBA00004202"/>
    </source>
</evidence>
<dbReference type="GO" id="GO:0005886">
    <property type="term" value="C:plasma membrane"/>
    <property type="evidence" value="ECO:0007669"/>
    <property type="project" value="UniProtKB-SubCell"/>
</dbReference>
<dbReference type="RefSeq" id="WP_061522629.1">
    <property type="nucleotide sequence ID" value="NZ_JARLZY010000023.1"/>
</dbReference>
<dbReference type="Proteomes" id="UP000075430">
    <property type="component" value="Unassembled WGS sequence"/>
</dbReference>
<evidence type="ECO:0000256" key="5">
    <source>
        <dbReference type="ARBA" id="ARBA00022944"/>
    </source>
</evidence>
<dbReference type="Pfam" id="PF04464">
    <property type="entry name" value="Glyphos_transf"/>
    <property type="match status" value="1"/>
</dbReference>
<protein>
    <submittedName>
        <fullName evidence="7">CDP-glycerol--glycerophosphate glycerophosphotransferase</fullName>
    </submittedName>
</protein>
<evidence type="ECO:0000256" key="4">
    <source>
        <dbReference type="ARBA" id="ARBA00022679"/>
    </source>
</evidence>
<evidence type="ECO:0000313" key="8">
    <source>
        <dbReference type="Proteomes" id="UP000075430"/>
    </source>
</evidence>
<dbReference type="PANTHER" id="PTHR37316">
    <property type="entry name" value="TEICHOIC ACID GLYCEROL-PHOSPHATE PRIMASE"/>
    <property type="match status" value="1"/>
</dbReference>
<comment type="caution">
    <text evidence="7">The sequence shown here is derived from an EMBL/GenBank/DDBJ whole genome shotgun (WGS) entry which is preliminary data.</text>
</comment>
<dbReference type="AlphaFoldDB" id="A0A150F4P4"/>
<evidence type="ECO:0000256" key="6">
    <source>
        <dbReference type="ARBA" id="ARBA00023136"/>
    </source>
</evidence>
<keyword evidence="4 7" id="KW-0808">Transferase</keyword>
<dbReference type="InterPro" id="IPR051612">
    <property type="entry name" value="Teichoic_Acid_Biosynth"/>
</dbReference>
<evidence type="ECO:0000256" key="3">
    <source>
        <dbReference type="ARBA" id="ARBA00022475"/>
    </source>
</evidence>
<dbReference type="Gene3D" id="3.40.50.11820">
    <property type="match status" value="1"/>
</dbReference>
<dbReference type="InterPro" id="IPR043149">
    <property type="entry name" value="TagF_N"/>
</dbReference>
<evidence type="ECO:0000256" key="2">
    <source>
        <dbReference type="ARBA" id="ARBA00010488"/>
    </source>
</evidence>
<evidence type="ECO:0000313" key="7">
    <source>
        <dbReference type="EMBL" id="KXZ17161.1"/>
    </source>
</evidence>
<dbReference type="OrthoDB" id="9811865at2"/>
<keyword evidence="6" id="KW-0472">Membrane</keyword>
<dbReference type="InterPro" id="IPR043148">
    <property type="entry name" value="TagF_C"/>
</dbReference>
<dbReference type="STRING" id="1793963.AXI58_01885"/>
<dbReference type="GO" id="GO:0047355">
    <property type="term" value="F:CDP-glycerol glycerophosphotransferase activity"/>
    <property type="evidence" value="ECO:0007669"/>
    <property type="project" value="InterPro"/>
</dbReference>
<gene>
    <name evidence="7" type="ORF">AXI58_01885</name>
</gene>
<name>A0A150F4P4_9BACI</name>
<organism evidence="7 8">
    <name type="scientific">Bacillus nakamurai</name>
    <dbReference type="NCBI Taxonomy" id="1793963"/>
    <lineage>
        <taxon>Bacteria</taxon>
        <taxon>Bacillati</taxon>
        <taxon>Bacillota</taxon>
        <taxon>Bacilli</taxon>
        <taxon>Bacillales</taxon>
        <taxon>Bacillaceae</taxon>
        <taxon>Bacillus</taxon>
    </lineage>
</organism>
<dbReference type="GO" id="GO:0019350">
    <property type="term" value="P:teichoic acid biosynthetic process"/>
    <property type="evidence" value="ECO:0007669"/>
    <property type="project" value="UniProtKB-KW"/>
</dbReference>
<accession>A0A150F4P4</accession>
<keyword evidence="5" id="KW-0777">Teichoic acid biosynthesis</keyword>
<proteinExistence type="inferred from homology"/>
<comment type="subcellular location">
    <subcellularLocation>
        <location evidence="1">Cell membrane</location>
        <topology evidence="1">Peripheral membrane protein</topology>
    </subcellularLocation>
</comment>
<dbReference type="InterPro" id="IPR007554">
    <property type="entry name" value="Glycerophosphate_synth"/>
</dbReference>
<comment type="similarity">
    <text evidence="2">Belongs to the CDP-glycerol glycerophosphotransferase family.</text>
</comment>
<sequence>MNLRSLFAALYSIYLSVIGVLFKPVKPRDQVTLLVSFEENAQALIRSYKMHAESLSYDVTVLYTRHAVSLKNELSGIHSFYFNEKNPLHLLRAVSILFKSKFVITDNYFLLTSVLNGRPQTKCIQVWHANGSLKKFGLEDVTNQLRTRSDINRFKKVYSSFDFVTAGSDAMADIFKRSFGIRDSQVLKTGVPLTDVYYDESKHALQHKWPKKIILYAPTFRDYDMHSVRLPFTEEQLAGPLKGEYVLLVKLHPAVQHHITIPSENEYIKNVSDLKLHGLLKAADILITDYSSVPFEFAILNKPILFFTYDLEEYDRKRGLIDHYETVIPGKACPDSESLLEEIMKGSYHLKEIKQFSDTWNKYSEGNSSEKLLTFVEKEIKKND</sequence>
<dbReference type="PANTHER" id="PTHR37316:SF1">
    <property type="entry name" value="TEICHOIC ACID GLYCEROL-PHOSPHATE PRIMASE"/>
    <property type="match status" value="1"/>
</dbReference>